<dbReference type="WBParaSite" id="maker-unitig_40747-snap-gene-0.2-mRNA-1">
    <property type="protein sequence ID" value="maker-unitig_40747-snap-gene-0.2-mRNA-1"/>
    <property type="gene ID" value="maker-unitig_40747-snap-gene-0.2"/>
</dbReference>
<name>A0A1I8FMU3_9PLAT</name>
<accession>A0A1I8FMU3</accession>
<feature type="compositionally biased region" description="Low complexity" evidence="1">
    <location>
        <begin position="35"/>
        <end position="47"/>
    </location>
</feature>
<protein>
    <submittedName>
        <fullName evidence="3">Uncharacterized protein</fullName>
    </submittedName>
</protein>
<evidence type="ECO:0000313" key="2">
    <source>
        <dbReference type="Proteomes" id="UP000095280"/>
    </source>
</evidence>
<evidence type="ECO:0000313" key="3">
    <source>
        <dbReference type="WBParaSite" id="maker-unitig_40747-snap-gene-0.2-mRNA-1"/>
    </source>
</evidence>
<keyword evidence="2" id="KW-1185">Reference proteome</keyword>
<reference evidence="3" key="1">
    <citation type="submission" date="2016-11" db="UniProtKB">
        <authorList>
            <consortium name="WormBaseParasite"/>
        </authorList>
    </citation>
    <scope>IDENTIFICATION</scope>
</reference>
<evidence type="ECO:0000256" key="1">
    <source>
        <dbReference type="SAM" id="MobiDB-lite"/>
    </source>
</evidence>
<dbReference type="AlphaFoldDB" id="A0A1I8FMU3"/>
<feature type="region of interest" description="Disordered" evidence="1">
    <location>
        <begin position="30"/>
        <end position="52"/>
    </location>
</feature>
<dbReference type="Proteomes" id="UP000095280">
    <property type="component" value="Unplaced"/>
</dbReference>
<proteinExistence type="predicted"/>
<sequence length="119" mass="13253">MELCDAGTLADELNRRRQFQEADTRCLLRQRSEAAKLPPKSPLLPEGSSHRRPDEFAAITALAEDDISASCPFERQADRLWLVHANCAASSTPWWTMSAPLSTKAPEIVNGSSYNYKCD</sequence>
<organism evidence="2 3">
    <name type="scientific">Macrostomum lignano</name>
    <dbReference type="NCBI Taxonomy" id="282301"/>
    <lineage>
        <taxon>Eukaryota</taxon>
        <taxon>Metazoa</taxon>
        <taxon>Spiralia</taxon>
        <taxon>Lophotrochozoa</taxon>
        <taxon>Platyhelminthes</taxon>
        <taxon>Rhabditophora</taxon>
        <taxon>Macrostomorpha</taxon>
        <taxon>Macrostomida</taxon>
        <taxon>Macrostomidae</taxon>
        <taxon>Macrostomum</taxon>
    </lineage>
</organism>